<sequence>MKAAPPIYVDYNSTTPLLDEVKQTIITALDNFGNPSSTHYYGSSARKCVEDARMKVGKMVNTCAEKIFFTSGGTESNHWVIWSAIFGNGHSGGGNIVISAVEHPSIQKPLEEYEKRDWVKVKKVGMNGGVVDLEMFEDAIDKDTRMVSIMMANNETGVFQPLREIVVIVRKKELELGTKIIIHSDAAQVIGKSSVDIEELGIDALTIVGHKFYGPKIGAVALSPYTKMSLEPMIFGGGQERDLRAGTENIPMIAGLGRASMFVANLTAYDFLTMQQKRDYLENQLLKFMKDSIVVNFRNSRRLVNTSSICFPKLKTTSPILLNSCEKFVASVGAACHSENNEGCIMMECGLSEKDAQRCVRISIGFKTSYAELDVVVSDIYRHLACLEK</sequence>
<evidence type="ECO:0000313" key="1">
    <source>
        <dbReference type="Proteomes" id="UP000095286"/>
    </source>
</evidence>
<organism evidence="1 2">
    <name type="scientific">Rhabditophanes sp. KR3021</name>
    <dbReference type="NCBI Taxonomy" id="114890"/>
    <lineage>
        <taxon>Eukaryota</taxon>
        <taxon>Metazoa</taxon>
        <taxon>Ecdysozoa</taxon>
        <taxon>Nematoda</taxon>
        <taxon>Chromadorea</taxon>
        <taxon>Rhabditida</taxon>
        <taxon>Tylenchina</taxon>
        <taxon>Panagrolaimomorpha</taxon>
        <taxon>Strongyloidoidea</taxon>
        <taxon>Alloionematidae</taxon>
        <taxon>Rhabditophanes</taxon>
    </lineage>
</organism>
<evidence type="ECO:0000313" key="2">
    <source>
        <dbReference type="WBParaSite" id="RSKR_0000039100.1"/>
    </source>
</evidence>
<dbReference type="Proteomes" id="UP000095286">
    <property type="component" value="Unplaced"/>
</dbReference>
<reference evidence="2" key="1">
    <citation type="submission" date="2016-11" db="UniProtKB">
        <authorList>
            <consortium name="WormBaseParasite"/>
        </authorList>
    </citation>
    <scope>IDENTIFICATION</scope>
    <source>
        <strain evidence="2">KR3021</strain>
    </source>
</reference>
<name>A0AC35TGT1_9BILA</name>
<dbReference type="WBParaSite" id="RSKR_0000039100.1">
    <property type="protein sequence ID" value="RSKR_0000039100.1"/>
    <property type="gene ID" value="RSKR_0000039100"/>
</dbReference>
<protein>
    <submittedName>
        <fullName evidence="2">Aminotran_5 domain-containing protein</fullName>
    </submittedName>
</protein>
<accession>A0AC35TGT1</accession>
<proteinExistence type="predicted"/>